<keyword evidence="4" id="KW-1185">Reference proteome</keyword>
<dbReference type="Proteomes" id="UP001597120">
    <property type="component" value="Unassembled WGS sequence"/>
</dbReference>
<name>A0ABW3D9G7_9BACL</name>
<organism evidence="3 4">
    <name type="scientific">Paenibacillus residui</name>
    <dbReference type="NCBI Taxonomy" id="629724"/>
    <lineage>
        <taxon>Bacteria</taxon>
        <taxon>Bacillati</taxon>
        <taxon>Bacillota</taxon>
        <taxon>Bacilli</taxon>
        <taxon>Bacillales</taxon>
        <taxon>Paenibacillaceae</taxon>
        <taxon>Paenibacillus</taxon>
    </lineage>
</organism>
<evidence type="ECO:0000313" key="4">
    <source>
        <dbReference type="Proteomes" id="UP001597120"/>
    </source>
</evidence>
<evidence type="ECO:0000313" key="3">
    <source>
        <dbReference type="EMBL" id="MFD0870117.1"/>
    </source>
</evidence>
<feature type="region of interest" description="Disordered" evidence="2">
    <location>
        <begin position="1"/>
        <end position="20"/>
    </location>
</feature>
<accession>A0ABW3D9G7</accession>
<comment type="caution">
    <text evidence="3">The sequence shown here is derived from an EMBL/GenBank/DDBJ whole genome shotgun (WGS) entry which is preliminary data.</text>
</comment>
<dbReference type="EMBL" id="JBHTIU010000039">
    <property type="protein sequence ID" value="MFD0870117.1"/>
    <property type="molecule type" value="Genomic_DNA"/>
</dbReference>
<evidence type="ECO:0000256" key="1">
    <source>
        <dbReference type="SAM" id="Coils"/>
    </source>
</evidence>
<keyword evidence="1" id="KW-0175">Coiled coil</keyword>
<sequence>MSESVENGSPKKKNRPLSKKEVLELKQSLLSVRKDLEKKRNELKGTVKSMQKLAVTQEIPEWVQDVRSLYSQKDYTYWKLIRTLRKHKML</sequence>
<reference evidence="4" key="1">
    <citation type="journal article" date="2019" name="Int. J. Syst. Evol. Microbiol.">
        <title>The Global Catalogue of Microorganisms (GCM) 10K type strain sequencing project: providing services to taxonomists for standard genome sequencing and annotation.</title>
        <authorList>
            <consortium name="The Broad Institute Genomics Platform"/>
            <consortium name="The Broad Institute Genome Sequencing Center for Infectious Disease"/>
            <person name="Wu L."/>
            <person name="Ma J."/>
        </authorList>
    </citation>
    <scope>NUCLEOTIDE SEQUENCE [LARGE SCALE GENOMIC DNA]</scope>
    <source>
        <strain evidence="4">CCUG 57263</strain>
    </source>
</reference>
<dbReference type="RefSeq" id="WP_144932076.1">
    <property type="nucleotide sequence ID" value="NZ_JBHTIU010000039.1"/>
</dbReference>
<proteinExistence type="predicted"/>
<protein>
    <submittedName>
        <fullName evidence="3">Uncharacterized protein</fullName>
    </submittedName>
</protein>
<feature type="coiled-coil region" evidence="1">
    <location>
        <begin position="22"/>
        <end position="53"/>
    </location>
</feature>
<evidence type="ECO:0000256" key="2">
    <source>
        <dbReference type="SAM" id="MobiDB-lite"/>
    </source>
</evidence>
<gene>
    <name evidence="3" type="ORF">ACFQ03_13225</name>
</gene>